<name>A0A2T4MFW1_9STAP</name>
<reference evidence="2" key="1">
    <citation type="submission" date="2019-11" db="EMBL/GenBank/DDBJ databases">
        <title>Whole genome comparisons of Staphylococcus agnetis isolates from cattle and chickens.</title>
        <authorList>
            <person name="Rhoads D."/>
            <person name="Shwani A."/>
            <person name="Adkins P."/>
            <person name="Calcutt M."/>
            <person name="Middleton J."/>
        </authorList>
    </citation>
    <scope>NUCLEOTIDE SEQUENCE</scope>
    <source>
        <strain evidence="2">1387</strain>
    </source>
</reference>
<feature type="transmembrane region" description="Helical" evidence="1">
    <location>
        <begin position="76"/>
        <end position="102"/>
    </location>
</feature>
<dbReference type="AlphaFoldDB" id="A0A2T4MFW1"/>
<evidence type="ECO:0000256" key="1">
    <source>
        <dbReference type="SAM" id="Phobius"/>
    </source>
</evidence>
<feature type="transmembrane region" description="Helical" evidence="1">
    <location>
        <begin position="43"/>
        <end position="64"/>
    </location>
</feature>
<feature type="transmembrane region" description="Helical" evidence="1">
    <location>
        <begin position="12"/>
        <end position="31"/>
    </location>
</feature>
<evidence type="ECO:0000313" key="2">
    <source>
        <dbReference type="EMBL" id="NJI01641.1"/>
    </source>
</evidence>
<protein>
    <recommendedName>
        <fullName evidence="4">DUF4870 domain-containing protein</fullName>
    </recommendedName>
</protein>
<dbReference type="RefSeq" id="WP_107368316.1">
    <property type="nucleotide sequence ID" value="NZ_CP031266.1"/>
</dbReference>
<proteinExistence type="predicted"/>
<comment type="caution">
    <text evidence="2">The sequence shown here is derived from an EMBL/GenBank/DDBJ whole genome shotgun (WGS) entry which is preliminary data.</text>
</comment>
<dbReference type="GeneID" id="57690759"/>
<keyword evidence="1" id="KW-0812">Transmembrane</keyword>
<keyword evidence="1" id="KW-1133">Transmembrane helix</keyword>
<keyword evidence="1" id="KW-0472">Membrane</keyword>
<sequence length="111" mass="12713">METKSNKLLSCISYWSIFFAPFVLPILIWIFSDRPTSHHAKIALLNHLGGVIFYFLGMTGFYFSQVILEKPYNHQIMFSNILLGCTFICLFIAISLAIYNLVKGFQLLLQG</sequence>
<dbReference type="EMBL" id="WMFL01000034">
    <property type="protein sequence ID" value="NJI01641.1"/>
    <property type="molecule type" value="Genomic_DNA"/>
</dbReference>
<accession>A0A2T4MFW1</accession>
<evidence type="ECO:0008006" key="4">
    <source>
        <dbReference type="Google" id="ProtNLM"/>
    </source>
</evidence>
<dbReference type="Proteomes" id="UP000646308">
    <property type="component" value="Unassembled WGS sequence"/>
</dbReference>
<gene>
    <name evidence="2" type="ORF">GLV84_01960</name>
</gene>
<organism evidence="2 3">
    <name type="scientific">Staphylococcus agnetis</name>
    <dbReference type="NCBI Taxonomy" id="985762"/>
    <lineage>
        <taxon>Bacteria</taxon>
        <taxon>Bacillati</taxon>
        <taxon>Bacillota</taxon>
        <taxon>Bacilli</taxon>
        <taxon>Bacillales</taxon>
        <taxon>Staphylococcaceae</taxon>
        <taxon>Staphylococcus</taxon>
    </lineage>
</organism>
<evidence type="ECO:0000313" key="3">
    <source>
        <dbReference type="Proteomes" id="UP000646308"/>
    </source>
</evidence>